<evidence type="ECO:0000313" key="4">
    <source>
        <dbReference type="EMBL" id="PPK29462.1"/>
    </source>
</evidence>
<gene>
    <name evidence="4" type="ORF">C3928_12865</name>
</gene>
<dbReference type="SUPFAM" id="SSF102405">
    <property type="entry name" value="MCP/YpsA-like"/>
    <property type="match status" value="1"/>
</dbReference>
<dbReference type="OrthoDB" id="9801098at2"/>
<dbReference type="PANTHER" id="PTHR31223:SF70">
    <property type="entry name" value="LOG FAMILY PROTEIN YJL055W"/>
    <property type="match status" value="1"/>
</dbReference>
<dbReference type="RefSeq" id="WP_028378808.1">
    <property type="nucleotide sequence ID" value="NZ_CP017601.1"/>
</dbReference>
<organism evidence="4 5">
    <name type="scientific">Legionella pneumophila</name>
    <dbReference type="NCBI Taxonomy" id="446"/>
    <lineage>
        <taxon>Bacteria</taxon>
        <taxon>Pseudomonadati</taxon>
        <taxon>Pseudomonadota</taxon>
        <taxon>Gammaproteobacteria</taxon>
        <taxon>Legionellales</taxon>
        <taxon>Legionellaceae</taxon>
        <taxon>Legionella</taxon>
    </lineage>
</organism>
<keyword evidence="3" id="KW-0378">Hydrolase</keyword>
<evidence type="ECO:0000256" key="2">
    <source>
        <dbReference type="ARBA" id="ARBA00006763"/>
    </source>
</evidence>
<protein>
    <recommendedName>
        <fullName evidence="3">Cytokinin riboside 5'-monophosphate phosphoribohydrolase</fullName>
        <ecNumber evidence="3">3.2.2.n1</ecNumber>
    </recommendedName>
</protein>
<dbReference type="PANTHER" id="PTHR31223">
    <property type="entry name" value="LOG FAMILY PROTEIN YJL055W"/>
    <property type="match status" value="1"/>
</dbReference>
<dbReference type="Proteomes" id="UP000239239">
    <property type="component" value="Unassembled WGS sequence"/>
</dbReference>
<dbReference type="InterPro" id="IPR031100">
    <property type="entry name" value="LOG_fam"/>
</dbReference>
<comment type="catalytic activity">
    <reaction evidence="1">
        <text>AMP + H2O = D-ribose 5-phosphate + adenine</text>
        <dbReference type="Rhea" id="RHEA:20129"/>
        <dbReference type="ChEBI" id="CHEBI:15377"/>
        <dbReference type="ChEBI" id="CHEBI:16708"/>
        <dbReference type="ChEBI" id="CHEBI:78346"/>
        <dbReference type="ChEBI" id="CHEBI:456215"/>
        <dbReference type="EC" id="3.2.2.4"/>
    </reaction>
</comment>
<reference evidence="4 5" key="1">
    <citation type="submission" date="2018-02" db="EMBL/GenBank/DDBJ databases">
        <title>Draft genome sequences of four Legionella pneumophila clinical strains isolated in Ontario.</title>
        <authorList>
            <person name="Fortuna A."/>
            <person name="Ramnarine R."/>
            <person name="Li A."/>
            <person name="Frantz C."/>
            <person name="Mallo G."/>
        </authorList>
    </citation>
    <scope>NUCLEOTIDE SEQUENCE [LARGE SCALE GENOMIC DNA]</scope>
    <source>
        <strain evidence="4 5">LG61</strain>
    </source>
</reference>
<keyword evidence="3" id="KW-0203">Cytokinin biosynthesis</keyword>
<comment type="similarity">
    <text evidence="2 3">Belongs to the LOG family.</text>
</comment>
<evidence type="ECO:0000313" key="5">
    <source>
        <dbReference type="Proteomes" id="UP000239239"/>
    </source>
</evidence>
<evidence type="ECO:0000256" key="1">
    <source>
        <dbReference type="ARBA" id="ARBA00000274"/>
    </source>
</evidence>
<dbReference type="EMBL" id="PQWY01000017">
    <property type="protein sequence ID" value="PPK29462.1"/>
    <property type="molecule type" value="Genomic_DNA"/>
</dbReference>
<dbReference type="GO" id="GO:0009691">
    <property type="term" value="P:cytokinin biosynthetic process"/>
    <property type="evidence" value="ECO:0007669"/>
    <property type="project" value="UniProtKB-UniRule"/>
</dbReference>
<accession>A0A2S6EW96</accession>
<dbReference type="InterPro" id="IPR005269">
    <property type="entry name" value="LOG"/>
</dbReference>
<name>A0A2S6EW96_LEGPN</name>
<dbReference type="NCBIfam" id="TIGR00730">
    <property type="entry name" value="Rossman fold protein, TIGR00730 family"/>
    <property type="match status" value="1"/>
</dbReference>
<dbReference type="GO" id="GO:0008714">
    <property type="term" value="F:AMP nucleosidase activity"/>
    <property type="evidence" value="ECO:0007669"/>
    <property type="project" value="UniProtKB-EC"/>
</dbReference>
<sequence>MLHNNKINKLAVFCGSNTGYSEVYKQSAENLADVLSSSGITLVYGGSKSGLMGIIANRMLKNGSNVIGVIPKSLVDTEKAHDGLTELHVVNSMYERKVLMCKLSDGFILLPGGSGSLDEFFEMFTLAQLGYHKKPCCVLNASGYYDYLLQFLDYAVNQGFLHSKDRNTLIVNQYPDTLIEDLFELINNRK</sequence>
<dbReference type="AlphaFoldDB" id="A0A2S6EW96"/>
<comment type="caution">
    <text evidence="4">The sequence shown here is derived from an EMBL/GenBank/DDBJ whole genome shotgun (WGS) entry which is preliminary data.</text>
</comment>
<evidence type="ECO:0000256" key="3">
    <source>
        <dbReference type="RuleBase" id="RU363015"/>
    </source>
</evidence>
<dbReference type="EC" id="3.2.2.n1" evidence="3"/>
<dbReference type="Pfam" id="PF03641">
    <property type="entry name" value="Lysine_decarbox"/>
    <property type="match status" value="1"/>
</dbReference>
<dbReference type="Gene3D" id="3.40.50.450">
    <property type="match status" value="1"/>
</dbReference>
<dbReference type="GO" id="GO:0005829">
    <property type="term" value="C:cytosol"/>
    <property type="evidence" value="ECO:0007669"/>
    <property type="project" value="TreeGrafter"/>
</dbReference>
<proteinExistence type="inferred from homology"/>